<reference evidence="1" key="1">
    <citation type="submission" date="2022-03" db="EMBL/GenBank/DDBJ databases">
        <authorList>
            <person name="Li D."/>
            <person name="Zhou Q."/>
            <person name="Cai R."/>
            <person name="Wang F."/>
            <person name="Qian M."/>
            <person name="Liu W."/>
            <person name="Pan L."/>
            <person name="Lin W."/>
            <person name="Tong Y."/>
            <person name="Cao L."/>
        </authorList>
    </citation>
    <scope>NUCLEOTIDE SEQUENCE</scope>
</reference>
<dbReference type="EMBL" id="OM897575">
    <property type="protein sequence ID" value="UOL49100.1"/>
    <property type="molecule type" value="Genomic_DNA"/>
</dbReference>
<evidence type="ECO:0000313" key="2">
    <source>
        <dbReference type="Proteomes" id="UP001164278"/>
    </source>
</evidence>
<keyword evidence="2" id="KW-1185">Reference proteome</keyword>
<proteinExistence type="predicted"/>
<protein>
    <submittedName>
        <fullName evidence="1">Uncharacterized protein</fullName>
    </submittedName>
</protein>
<sequence length="104" mass="12031">MPNYKPTDEDLQALYLNTAMYMDELAEAFGIPLDEVEWAICEVDLPPPWLPTFKAKTVVLCWLLEKTNGLILEARPSNLVDSQELHAHYRDITDELRNLDVRKD</sequence>
<name>A0A9X9E5J7_9CAUD</name>
<evidence type="ECO:0000313" key="1">
    <source>
        <dbReference type="EMBL" id="UOL49100.1"/>
    </source>
</evidence>
<dbReference type="Proteomes" id="UP001164278">
    <property type="component" value="Segment"/>
</dbReference>
<organism evidence="1 2">
    <name type="scientific">Leptolyngbya phage Lbo240-yong1</name>
    <dbReference type="NCBI Taxonomy" id="2928836"/>
    <lineage>
        <taxon>Viruses</taxon>
        <taxon>Duplodnaviria</taxon>
        <taxon>Heunggongvirae</taxon>
        <taxon>Uroviricota</taxon>
        <taxon>Caudoviricetes</taxon>
        <taxon>Saffermanviridae</taxon>
        <taxon>Wumpquatrovirus</taxon>
        <taxon>Wumpquatrovirus Lbo240yong1</taxon>
    </lineage>
</organism>
<accession>A0A9X9E5J7</accession>